<evidence type="ECO:0000259" key="2">
    <source>
        <dbReference type="PROSITE" id="PS50853"/>
    </source>
</evidence>
<dbReference type="EMBL" id="JAOQJL010000001">
    <property type="protein sequence ID" value="MCU6763864.1"/>
    <property type="molecule type" value="Genomic_DNA"/>
</dbReference>
<accession>A0ABT2TNR6</accession>
<protein>
    <submittedName>
        <fullName evidence="3">Leucine-rich repeat protein</fullName>
    </submittedName>
</protein>
<dbReference type="InterPro" id="IPR026906">
    <property type="entry name" value="LRR_5"/>
</dbReference>
<evidence type="ECO:0000313" key="4">
    <source>
        <dbReference type="Proteomes" id="UP001652409"/>
    </source>
</evidence>
<dbReference type="CDD" id="cd00063">
    <property type="entry name" value="FN3"/>
    <property type="match status" value="2"/>
</dbReference>
<dbReference type="InterPro" id="IPR036116">
    <property type="entry name" value="FN3_sf"/>
</dbReference>
<evidence type="ECO:0000313" key="3">
    <source>
        <dbReference type="EMBL" id="MCU6763864.1"/>
    </source>
</evidence>
<feature type="chain" id="PRO_5045484928" evidence="1">
    <location>
        <begin position="25"/>
        <end position="1033"/>
    </location>
</feature>
<dbReference type="SUPFAM" id="SSF49265">
    <property type="entry name" value="Fibronectin type III"/>
    <property type="match status" value="2"/>
</dbReference>
<dbReference type="Gene3D" id="3.40.33.10">
    <property type="entry name" value="CAP"/>
    <property type="match status" value="1"/>
</dbReference>
<dbReference type="InterPro" id="IPR013783">
    <property type="entry name" value="Ig-like_fold"/>
</dbReference>
<dbReference type="Proteomes" id="UP001652409">
    <property type="component" value="Unassembled WGS sequence"/>
</dbReference>
<dbReference type="SUPFAM" id="SSF49373">
    <property type="entry name" value="Invasin/intimin cell-adhesion fragments"/>
    <property type="match status" value="1"/>
</dbReference>
<dbReference type="InterPro" id="IPR032675">
    <property type="entry name" value="LRR_dom_sf"/>
</dbReference>
<organism evidence="3 4">
    <name type="scientific">Blautia ammoniilytica</name>
    <dbReference type="NCBI Taxonomy" id="2981782"/>
    <lineage>
        <taxon>Bacteria</taxon>
        <taxon>Bacillati</taxon>
        <taxon>Bacillota</taxon>
        <taxon>Clostridia</taxon>
        <taxon>Lachnospirales</taxon>
        <taxon>Lachnospiraceae</taxon>
        <taxon>Blautia</taxon>
    </lineage>
</organism>
<dbReference type="PANTHER" id="PTHR45661:SF3">
    <property type="entry name" value="IG-LIKE DOMAIN-CONTAINING PROTEIN"/>
    <property type="match status" value="1"/>
</dbReference>
<dbReference type="Pfam" id="PF13306">
    <property type="entry name" value="LRR_5"/>
    <property type="match status" value="2"/>
</dbReference>
<dbReference type="InterPro" id="IPR008964">
    <property type="entry name" value="Invasin/intimin_cell_adhesion"/>
</dbReference>
<dbReference type="InterPro" id="IPR053139">
    <property type="entry name" value="Surface_bspA-like"/>
</dbReference>
<feature type="domain" description="Fibronectin type-III" evidence="2">
    <location>
        <begin position="944"/>
        <end position="1033"/>
    </location>
</feature>
<dbReference type="SMART" id="SM00060">
    <property type="entry name" value="FN3"/>
    <property type="match status" value="2"/>
</dbReference>
<dbReference type="RefSeq" id="WP_158420057.1">
    <property type="nucleotide sequence ID" value="NZ_JAOQJL010000001.1"/>
</dbReference>
<feature type="signal peptide" evidence="1">
    <location>
        <begin position="1"/>
        <end position="24"/>
    </location>
</feature>
<dbReference type="InterPro" id="IPR035940">
    <property type="entry name" value="CAP_sf"/>
</dbReference>
<dbReference type="CDD" id="cd05379">
    <property type="entry name" value="CAP_bacterial"/>
    <property type="match status" value="1"/>
</dbReference>
<dbReference type="PANTHER" id="PTHR45661">
    <property type="entry name" value="SURFACE ANTIGEN"/>
    <property type="match status" value="1"/>
</dbReference>
<keyword evidence="1" id="KW-0732">Signal</keyword>
<gene>
    <name evidence="3" type="ORF">OCV61_00360</name>
</gene>
<dbReference type="Pfam" id="PF00041">
    <property type="entry name" value="fn3"/>
    <property type="match status" value="1"/>
</dbReference>
<sequence length="1033" mass="111244">MKRKNIAILLAAAMVCTPAGPVWGTEEAYTDDASLFEEASNNFSNSISDDMFQDVTDESLDNTDASDESEDADFQDVASADSTDLDTPIDIAHESSVETDVFGADADDVSLFSDGDPSLKNEDVTASTSIQAAFDIDTGILTLSGTGSTGDFSQNVRPSWDCYRDQATQIQITSGITQIGSAAFYGFSKVTSVSLPDTLEGISDGAFAECTSLTSVSLPDSVSRIGNFAFQATQITFLTLPASLTTLSDKMLFGCEWLQELLVSPENPSYLSVDGVVFTKDMTTLCLYPPARSAQSYQVPDSVKTIGVYAFYAANLQTVDLNQVSRLGLASFYKSRLTSIRIPDTVTEMGTSAFSSCGQLADVTIGNGLTQIPTQCFQYCGSLSSIIFGTGIREFGNNSFSYCNSLERIQIPEGVTLIPNGCFGQSASLKEVVFPSSLKEIRYQAFMGCPSLNQITLPEGLISIGRYAFYNTGITSVVLPYASVTVGDHAFPDTASVSIRPDTRVNPADELLKTASRIPINITYDYESASQLVALVNQQRSAKGLSPLTMDTALLDAAMKRAGELSVLYSHTRPIGVSGLTACLDASYESISAGQGTASEALAVWMNGDDQAGIFNADYTAAGVGAITAGGVSYWVLLYGKQVTTPADMNAYTSSTVSAEIPFISSSGIPFKFYATGNMKLGLSERKEVEFFIDNGFSHVQISPSALTFASASPSVCRVSSSGILTPKRAGKARITITLKGDSQVTTALTVTVDSRLRTPKIHTVKATSSRSLRIMWDKIPGAASYTLYYKEGNVKSWKVLQKGIKRNGYNHRYLTPGTTYTYTVRAVSKTGTSRYDSKGKTGIPKAIAPALKKVSSLSANRNLISWKKVADADGYRIYIKKGKRWKLLGSTDASTTSFIHISSRSFPVAPGKINTYTVRAFTNTGNRQVLGSYLTSGITAATPLSRVTLRIPKSVSQGIRLSWKRCSGATGYVIYRYENEGWKKAGVSRSLTYTDTKAVKGSTYRYRVRAYSRSGQNVVYGRSSSTKSVKHI</sequence>
<feature type="domain" description="Fibronectin type-III" evidence="2">
    <location>
        <begin position="759"/>
        <end position="847"/>
    </location>
</feature>
<dbReference type="Gene3D" id="2.60.40.1080">
    <property type="match status" value="1"/>
</dbReference>
<dbReference type="SUPFAM" id="SSF55797">
    <property type="entry name" value="PR-1-like"/>
    <property type="match status" value="1"/>
</dbReference>
<dbReference type="InterPro" id="IPR014044">
    <property type="entry name" value="CAP_dom"/>
</dbReference>
<dbReference type="Gene3D" id="3.80.10.10">
    <property type="entry name" value="Ribonuclease Inhibitor"/>
    <property type="match status" value="2"/>
</dbReference>
<evidence type="ECO:0000256" key="1">
    <source>
        <dbReference type="SAM" id="SignalP"/>
    </source>
</evidence>
<dbReference type="PROSITE" id="PS50853">
    <property type="entry name" value="FN3"/>
    <property type="match status" value="2"/>
</dbReference>
<name>A0ABT2TNR6_9FIRM</name>
<dbReference type="SUPFAM" id="SSF52058">
    <property type="entry name" value="L domain-like"/>
    <property type="match status" value="2"/>
</dbReference>
<proteinExistence type="predicted"/>
<dbReference type="InterPro" id="IPR003961">
    <property type="entry name" value="FN3_dom"/>
</dbReference>
<reference evidence="3 4" key="1">
    <citation type="journal article" date="2021" name="ISME Commun">
        <title>Automated analysis of genomic sequences facilitates high-throughput and comprehensive description of bacteria.</title>
        <authorList>
            <person name="Hitch T.C.A."/>
        </authorList>
    </citation>
    <scope>NUCLEOTIDE SEQUENCE [LARGE SCALE GENOMIC DNA]</scope>
    <source>
        <strain evidence="3 4">Sanger_23</strain>
    </source>
</reference>
<dbReference type="Pfam" id="PF00188">
    <property type="entry name" value="CAP"/>
    <property type="match status" value="1"/>
</dbReference>
<keyword evidence="4" id="KW-1185">Reference proteome</keyword>
<dbReference type="Gene3D" id="2.60.40.10">
    <property type="entry name" value="Immunoglobulins"/>
    <property type="match status" value="3"/>
</dbReference>
<comment type="caution">
    <text evidence="3">The sequence shown here is derived from an EMBL/GenBank/DDBJ whole genome shotgun (WGS) entry which is preliminary data.</text>
</comment>